<dbReference type="HOGENOM" id="CLU_150030_0_0_6"/>
<dbReference type="Proteomes" id="UP000000686">
    <property type="component" value="Chromosome"/>
</dbReference>
<reference evidence="1 2" key="1">
    <citation type="submission" date="2011-04" db="EMBL/GenBank/DDBJ databases">
        <title>Complete sequence of Pseudomonas fulva 12-X.</title>
        <authorList>
            <consortium name="US DOE Joint Genome Institute"/>
            <person name="Lucas S."/>
            <person name="Han J."/>
            <person name="Lapidus A."/>
            <person name="Cheng J.-F."/>
            <person name="Goodwin L."/>
            <person name="Pitluck S."/>
            <person name="Peters L."/>
            <person name="Mikhailova N."/>
            <person name="Pagani I."/>
            <person name="Davenport K."/>
            <person name="Han C."/>
            <person name="Tapia R."/>
            <person name="Land M."/>
            <person name="Hauser L."/>
            <person name="Kyrpides N."/>
            <person name="Ivanova N."/>
            <person name="Pagani I."/>
            <person name="Lcollab F.I."/>
            <person name="Woyke T."/>
        </authorList>
    </citation>
    <scope>NUCLEOTIDE SEQUENCE [LARGE SCALE GENOMIC DNA]</scope>
    <source>
        <strain evidence="2">12-X</strain>
    </source>
</reference>
<dbReference type="AlphaFoldDB" id="F6AGY8"/>
<sequence length="131" mass="14751">MQMTRIIYVYVDGSDNADNEAELLKAFSELKTRWFELGATLVNQKYEPCEGADVNDLSDWFIGLNIPLSSFGAQQIEHLVPLIQKLAKDMDRDFVVGVTLPSGMTQDLVFLDRCSGEREVAELNLIIQDAH</sequence>
<gene>
    <name evidence="1" type="ordered locus">Psefu_1550</name>
</gene>
<keyword evidence="2" id="KW-1185">Reference proteome</keyword>
<organism evidence="1 2">
    <name type="scientific">Pseudomonas fulva (strain 12-X)</name>
    <dbReference type="NCBI Taxonomy" id="743720"/>
    <lineage>
        <taxon>Bacteria</taxon>
        <taxon>Pseudomonadati</taxon>
        <taxon>Pseudomonadota</taxon>
        <taxon>Gammaproteobacteria</taxon>
        <taxon>Pseudomonadales</taxon>
        <taxon>Pseudomonadaceae</taxon>
        <taxon>Pseudomonas</taxon>
    </lineage>
</organism>
<name>F6AGY8_PSEF1</name>
<dbReference type="KEGG" id="pfv:Psefu_1550"/>
<accession>F6AGY8</accession>
<dbReference type="EMBL" id="CP002727">
    <property type="protein sequence ID" value="AEF21526.1"/>
    <property type="molecule type" value="Genomic_DNA"/>
</dbReference>
<evidence type="ECO:0000313" key="1">
    <source>
        <dbReference type="EMBL" id="AEF21526.1"/>
    </source>
</evidence>
<proteinExistence type="predicted"/>
<dbReference type="OrthoDB" id="6896044at2"/>
<evidence type="ECO:0000313" key="2">
    <source>
        <dbReference type="Proteomes" id="UP000000686"/>
    </source>
</evidence>
<protein>
    <submittedName>
        <fullName evidence="1">Uncharacterized protein</fullName>
    </submittedName>
</protein>